<keyword evidence="2" id="KW-1185">Reference proteome</keyword>
<dbReference type="AlphaFoldDB" id="A0AAD9PL92"/>
<organism evidence="1 2">
    <name type="scientific">Babesia duncani</name>
    <dbReference type="NCBI Taxonomy" id="323732"/>
    <lineage>
        <taxon>Eukaryota</taxon>
        <taxon>Sar</taxon>
        <taxon>Alveolata</taxon>
        <taxon>Apicomplexa</taxon>
        <taxon>Aconoidasida</taxon>
        <taxon>Piroplasmida</taxon>
        <taxon>Babesiidae</taxon>
        <taxon>Babesia</taxon>
    </lineage>
</organism>
<dbReference type="Proteomes" id="UP001214638">
    <property type="component" value="Unassembled WGS sequence"/>
</dbReference>
<protein>
    <submittedName>
        <fullName evidence="1">Uncharacterized protein</fullName>
    </submittedName>
</protein>
<dbReference type="KEGG" id="bdw:94336457"/>
<dbReference type="GeneID" id="94336457"/>
<evidence type="ECO:0000313" key="1">
    <source>
        <dbReference type="EMBL" id="KAK2196910.1"/>
    </source>
</evidence>
<dbReference type="RefSeq" id="XP_067803752.1">
    <property type="nucleotide sequence ID" value="XM_067947188.1"/>
</dbReference>
<sequence length="490" mass="58193">MQVDKTEDYEGIRVVQTPGNLHSFIYTHYTVLEGKLINKIKDKSITLVPTNAVLGSSIYVIHVHGDLYFTYKPLSKFPRFCKGEMSNVYLRKYNGKWERIPFTVYQYVFDLYTQKLITWDISNEVDYIERKRVAKGFDYYYTKNDTLIYNILYEGEQIWAASRKFVRRFENLFIMKQNDIIYVLITYKNEKKLLRMLLVKGDNTWFTLPPRLEKPVVSYFDGINHFPEHTDDPLPTASVKISRKVEKKIEDYLKYLNKQKKKEAVRIKGEMQREIYPNKLNLNLLRLKKSGPYVFSKSITKYVETNTILANRFYVFNKVVVGRDIIFDSPSDKPFLLVYLKYPTTHRVVKALSYFKGQVYYQRYTLETSEWVSESVKDSKDLIYLTYFDIGKDVDKRLVTKTELTTDMENSSYTCNQFIAFNEIRGNGRVIWKFEEPTQGPLLVSHYGRIYHVNFTDVHDGVKLQVQIKNDKGNKHFFYRNENGEKWKRL</sequence>
<proteinExistence type="predicted"/>
<evidence type="ECO:0000313" key="2">
    <source>
        <dbReference type="Proteomes" id="UP001214638"/>
    </source>
</evidence>
<accession>A0AAD9PL92</accession>
<name>A0AAD9PL92_9APIC</name>
<gene>
    <name evidence="1" type="ORF">BdWA1_002159</name>
</gene>
<reference evidence="1" key="1">
    <citation type="journal article" date="2023" name="Nat. Microbiol.">
        <title>Babesia duncani multi-omics identifies virulence factors and drug targets.</title>
        <authorList>
            <person name="Singh P."/>
            <person name="Lonardi S."/>
            <person name="Liang Q."/>
            <person name="Vydyam P."/>
            <person name="Khabirova E."/>
            <person name="Fang T."/>
            <person name="Gihaz S."/>
            <person name="Thekkiniath J."/>
            <person name="Munshi M."/>
            <person name="Abel S."/>
            <person name="Ciampossin L."/>
            <person name="Batugedara G."/>
            <person name="Gupta M."/>
            <person name="Lu X.M."/>
            <person name="Lenz T."/>
            <person name="Chakravarty S."/>
            <person name="Cornillot E."/>
            <person name="Hu Y."/>
            <person name="Ma W."/>
            <person name="Gonzalez L.M."/>
            <person name="Sanchez S."/>
            <person name="Estrada K."/>
            <person name="Sanchez-Flores A."/>
            <person name="Montero E."/>
            <person name="Harb O.S."/>
            <person name="Le Roch K.G."/>
            <person name="Mamoun C.B."/>
        </authorList>
    </citation>
    <scope>NUCLEOTIDE SEQUENCE</scope>
    <source>
        <strain evidence="1">WA1</strain>
    </source>
</reference>
<comment type="caution">
    <text evidence="1">The sequence shown here is derived from an EMBL/GenBank/DDBJ whole genome shotgun (WGS) entry which is preliminary data.</text>
</comment>
<dbReference type="EMBL" id="JALLKP010000002">
    <property type="protein sequence ID" value="KAK2196910.1"/>
    <property type="molecule type" value="Genomic_DNA"/>
</dbReference>